<gene>
    <name evidence="1" type="ORF">BSK52_17855</name>
</gene>
<reference evidence="1 2" key="1">
    <citation type="submission" date="2016-10" db="EMBL/GenBank/DDBJ databases">
        <title>Paenibacillus species isolates.</title>
        <authorList>
            <person name="Beno S.M."/>
        </authorList>
    </citation>
    <scope>NUCLEOTIDE SEQUENCE [LARGE SCALE GENOMIC DNA]</scope>
    <source>
        <strain evidence="1 2">FSL H7-0710</strain>
    </source>
</reference>
<evidence type="ECO:0000313" key="1">
    <source>
        <dbReference type="EMBL" id="OMD38784.1"/>
    </source>
</evidence>
<proteinExistence type="predicted"/>
<sequence>MPPLQHPVRKRFPFHEWTPSIHYARFQMVALRLFPGRKLYDFELFYVCHGQLSVAMEEGVMVGKNVFHHQGSIALDDSVEVGTSIIVRLHLSKKQKTGDTLVTGASPVFVRLDLGASPLGIFSSHYVSQWLVSQPLVTTSPPSAKNRRWVH</sequence>
<dbReference type="AlphaFoldDB" id="A0A1R0XUF9"/>
<accession>A0A1R0XUF9</accession>
<evidence type="ECO:0000313" key="2">
    <source>
        <dbReference type="Proteomes" id="UP000187439"/>
    </source>
</evidence>
<dbReference type="Proteomes" id="UP000187439">
    <property type="component" value="Unassembled WGS sequence"/>
</dbReference>
<protein>
    <submittedName>
        <fullName evidence="1">Uncharacterized protein</fullName>
    </submittedName>
</protein>
<dbReference type="EMBL" id="MPTC01000016">
    <property type="protein sequence ID" value="OMD38784.1"/>
    <property type="molecule type" value="Genomic_DNA"/>
</dbReference>
<organism evidence="1 2">
    <name type="scientific">Paenibacillus odorifer</name>
    <dbReference type="NCBI Taxonomy" id="189426"/>
    <lineage>
        <taxon>Bacteria</taxon>
        <taxon>Bacillati</taxon>
        <taxon>Bacillota</taxon>
        <taxon>Bacilli</taxon>
        <taxon>Bacillales</taxon>
        <taxon>Paenibacillaceae</taxon>
        <taxon>Paenibacillus</taxon>
    </lineage>
</organism>
<comment type="caution">
    <text evidence="1">The sequence shown here is derived from an EMBL/GenBank/DDBJ whole genome shotgun (WGS) entry which is preliminary data.</text>
</comment>
<name>A0A1R0XUF9_9BACL</name>